<dbReference type="SUPFAM" id="SSF48371">
    <property type="entry name" value="ARM repeat"/>
    <property type="match status" value="2"/>
</dbReference>
<protein>
    <submittedName>
        <fullName evidence="1">Putative Trp</fullName>
    </submittedName>
</protein>
<sequence length="1558" mass="164173">MCWFRSVTWDTAIPVESFVQSQAAVVGSSPVGGCEVMDVESRIEQLDTLRPPLALIAEGLRAADPAEALAAARALTKRFQEGEDAPSTLADCVPGALFTLAFDVQLALADLVVAGLPLPIPELPEGLPPLLACRFRCAQLLAAPALLQLDVATPMDVHAVAAAPVERAVVSGLWLRAARHERSAMHDVAIDMARAAISAALLSPALAQEVLLEIAHRSSDAVRARALVLAAEPWAQGLGCPPLSGCMAGEEVALSAVRLAAARGDAGWVRRFATSEAVARTARRAAISALGGLGDAADAEVLLVLAEEDPAGAGPEALEALRQLKRRGRSLDEDQARRVIDLVLRYALLSLEAAAECASSRADAMVSVLDRALDEGAPKARVVRLLGAFGTRGAIGRLVEMAGTDADLHLSREAIRELGRLEERSAESMILARLDAEPDACLFALGRLGGAATVARLRLLLDGPPLPWQSAGLSVLFRLDSSPRVLAAAVEHGAISAETLDALPAHGSEEQREALAAITEAPGHPFRIAAIRALGRTGGPLAVDSLGGLLTDGDEGVRAEAQAALRVLGQRLATPDPPLSCLEGALDPGGALVAEAALRRLRSRPVSVTETTLLLDAVAGHRHPHLVRVVRPLLRRDNAEIRKRAVACLSAAGPGCAGWVLPYLSATTPLPVARQVLLALGGAAVPGMGVELAAWLAHPNMNLKKTAAELLARSADPRVVPALVEALAHHDQPGLRVLIEGALRALAGPFFRSLLVERLTAATNPRHEGLLATALSGAFSPAELAALVAHRPDVPMALLAHVYAADAGLMAGKHAEMDAELRRRGVGHRIPDEGDVAPGSLLRAGLARADAARRASTLSRLLRALPFEDADALSSDVVAGIQAAANGSPAILTLSIVEQRLLAGLLPRLDSTIRNDAIALLATTTDAFVLCRVLPFVEGEGKLDPRHAPLLVPMLLQRGPETARALSRASRPEVRAQAALVLRLAGEAGIAHLPPDQRTVMISSWIEAGRDDVLHAMLEGSGAGALAEVTARLAEQAGAAAAWSLAEAYVARSPLERAPALVDLAFLGEVAEPALRELARSDARGEVRRRALQALSRRRSADRALPRGLLDDPHPGVREAAAEALLKAGDRDDRALVLGAWLAGAFRKAFRLGMDEQDAPVVAAAMAEAMTEAAQLHLLGAMEALPPRERVPLLMAQLPSPHPRVAAAARDALRSLPPTEVLPFVEGQLRAGDVTWLDVIGVTGALPRGLAELARTSPDATEWLRFCLRAAGTGVLYPAGLGPSIAAWAAADPSPTALSVLARLADWYEVRHAQGLVRALAPALSGASREAVLGAMLDGLREQPPELVARVLSGLVRPTDATALLALARAEAGSPGLLRHLEPTMRIAVERTLDTALDTADPESARRLLTYFVDRTESPSERERVLALLERHVRAPSRRVRLHAHRLLRVMAPRERYLRASRALLDDADATTVRLAIRVLAFGGDVDSVAAIAERLIDAHAGVARAAREGLLALGQAAVAPLVRHRTRLRPDRRAVIDTLLTEIQSRSSSGTAPHEQG</sequence>
<dbReference type="Pfam" id="PF13646">
    <property type="entry name" value="HEAT_2"/>
    <property type="match status" value="2"/>
</dbReference>
<dbReference type="InterPro" id="IPR016024">
    <property type="entry name" value="ARM-type_fold"/>
</dbReference>
<dbReference type="SMART" id="SM00567">
    <property type="entry name" value="EZ_HEAT"/>
    <property type="match status" value="7"/>
</dbReference>
<reference evidence="1" key="1">
    <citation type="submission" date="2008-03" db="EMBL/GenBank/DDBJ databases">
        <title>Production of the highly antifungal isochromanone ajudazols in Chondromyces crocatus Cmc5: biosynthetic machinery and cytochrome P450 tailoring modifications.</title>
        <authorList>
            <person name="Buntin K."/>
            <person name="Rachid S."/>
            <person name="Scharfe M."/>
            <person name="Bloecker H."/>
            <person name="Weissman K.J."/>
            <person name="Mueller R."/>
        </authorList>
    </citation>
    <scope>NUCLEOTIDE SEQUENCE</scope>
    <source>
        <strain evidence="1">Cmc5</strain>
    </source>
</reference>
<dbReference type="Gene3D" id="1.25.10.10">
    <property type="entry name" value="Leucine-rich Repeat Variant"/>
    <property type="match status" value="3"/>
</dbReference>
<accession>B1GYF4</accession>
<dbReference type="EMBL" id="AM946600">
    <property type="protein sequence ID" value="CAQ18827.1"/>
    <property type="molecule type" value="Genomic_DNA"/>
</dbReference>
<dbReference type="InterPro" id="IPR004155">
    <property type="entry name" value="PBS_lyase_HEAT"/>
</dbReference>
<proteinExistence type="predicted"/>
<name>B1GYF4_CHOCO</name>
<organism evidence="1">
    <name type="scientific">Chondromyces crocatus</name>
    <dbReference type="NCBI Taxonomy" id="52"/>
    <lineage>
        <taxon>Bacteria</taxon>
        <taxon>Pseudomonadati</taxon>
        <taxon>Myxococcota</taxon>
        <taxon>Polyangia</taxon>
        <taxon>Polyangiales</taxon>
        <taxon>Polyangiaceae</taxon>
        <taxon>Chondromyces</taxon>
    </lineage>
</organism>
<evidence type="ECO:0000313" key="1">
    <source>
        <dbReference type="EMBL" id="CAQ18827.1"/>
    </source>
</evidence>
<dbReference type="InterPro" id="IPR011989">
    <property type="entry name" value="ARM-like"/>
</dbReference>